<sequence>MPASSPHLSLVHNGPLRRAVHHRALVEQAKGVLILLYRINSEQAFDVLRDWARETDATVVNVAQILVHAVCMGDDSREWDDAVRSHVEAAVGRLDGIRLPLPPSSAARPRPRLRPVQ</sequence>
<accession>A0A5B1M5Y6</accession>
<dbReference type="Proteomes" id="UP000324351">
    <property type="component" value="Unassembled WGS sequence"/>
</dbReference>
<dbReference type="InterPro" id="IPR011006">
    <property type="entry name" value="CheY-like_superfamily"/>
</dbReference>
<dbReference type="SMART" id="SM01012">
    <property type="entry name" value="ANTAR"/>
    <property type="match status" value="1"/>
</dbReference>
<dbReference type="Gene3D" id="1.10.10.10">
    <property type="entry name" value="Winged helix-like DNA-binding domain superfamily/Winged helix DNA-binding domain"/>
    <property type="match status" value="1"/>
</dbReference>
<dbReference type="AlphaFoldDB" id="A0A5B1M5Y6"/>
<evidence type="ECO:0000313" key="3">
    <source>
        <dbReference type="Proteomes" id="UP000324351"/>
    </source>
</evidence>
<dbReference type="Pfam" id="PF03861">
    <property type="entry name" value="ANTAR"/>
    <property type="match status" value="1"/>
</dbReference>
<comment type="caution">
    <text evidence="2">The sequence shown here is derived from an EMBL/GenBank/DDBJ whole genome shotgun (WGS) entry which is preliminary data.</text>
</comment>
<dbReference type="GO" id="GO:0003723">
    <property type="term" value="F:RNA binding"/>
    <property type="evidence" value="ECO:0007669"/>
    <property type="project" value="InterPro"/>
</dbReference>
<dbReference type="PROSITE" id="PS50921">
    <property type="entry name" value="ANTAR"/>
    <property type="match status" value="1"/>
</dbReference>
<dbReference type="SUPFAM" id="SSF52172">
    <property type="entry name" value="CheY-like"/>
    <property type="match status" value="1"/>
</dbReference>
<name>A0A5B1M5Y6_9ACTN</name>
<evidence type="ECO:0000313" key="2">
    <source>
        <dbReference type="EMBL" id="KAA1428715.1"/>
    </source>
</evidence>
<organism evidence="2 3">
    <name type="scientific">Nocardioides antri</name>
    <dbReference type="NCBI Taxonomy" id="2607659"/>
    <lineage>
        <taxon>Bacteria</taxon>
        <taxon>Bacillati</taxon>
        <taxon>Actinomycetota</taxon>
        <taxon>Actinomycetes</taxon>
        <taxon>Propionibacteriales</taxon>
        <taxon>Nocardioidaceae</taxon>
        <taxon>Nocardioides</taxon>
    </lineage>
</organism>
<gene>
    <name evidence="2" type="ORF">F0U47_00370</name>
</gene>
<dbReference type="RefSeq" id="WP_149748338.1">
    <property type="nucleotide sequence ID" value="NZ_VUJW01000001.1"/>
</dbReference>
<evidence type="ECO:0000259" key="1">
    <source>
        <dbReference type="PROSITE" id="PS50921"/>
    </source>
</evidence>
<dbReference type="InterPro" id="IPR005561">
    <property type="entry name" value="ANTAR"/>
</dbReference>
<reference evidence="2 3" key="2">
    <citation type="submission" date="2019-09" db="EMBL/GenBank/DDBJ databases">
        <authorList>
            <person name="Jin C."/>
        </authorList>
    </citation>
    <scope>NUCLEOTIDE SEQUENCE [LARGE SCALE GENOMIC DNA]</scope>
    <source>
        <strain evidence="2 3">BN140041</strain>
    </source>
</reference>
<dbReference type="InterPro" id="IPR036388">
    <property type="entry name" value="WH-like_DNA-bd_sf"/>
</dbReference>
<protein>
    <submittedName>
        <fullName evidence="2">ANTAR domain-containing protein</fullName>
    </submittedName>
</protein>
<dbReference type="EMBL" id="VUJW01000001">
    <property type="protein sequence ID" value="KAA1428715.1"/>
    <property type="molecule type" value="Genomic_DNA"/>
</dbReference>
<reference evidence="2 3" key="1">
    <citation type="submission" date="2019-09" db="EMBL/GenBank/DDBJ databases">
        <title>Nocardioides panacisoli sp. nov., isolated from the soil of a ginseng field.</title>
        <authorList>
            <person name="Cho C."/>
        </authorList>
    </citation>
    <scope>NUCLEOTIDE SEQUENCE [LARGE SCALE GENOMIC DNA]</scope>
    <source>
        <strain evidence="2 3">BN140041</strain>
    </source>
</reference>
<feature type="domain" description="ANTAR" evidence="1">
    <location>
        <begin position="6"/>
        <end position="67"/>
    </location>
</feature>
<keyword evidence="3" id="KW-1185">Reference proteome</keyword>
<proteinExistence type="predicted"/>